<feature type="domain" description="Peptidase S54 rhomboid" evidence="9">
    <location>
        <begin position="81"/>
        <end position="234"/>
    </location>
</feature>
<dbReference type="EMBL" id="PKUQ01000001">
    <property type="protein sequence ID" value="PLW78717.1"/>
    <property type="molecule type" value="Genomic_DNA"/>
</dbReference>
<dbReference type="GO" id="GO:0006508">
    <property type="term" value="P:proteolysis"/>
    <property type="evidence" value="ECO:0007669"/>
    <property type="project" value="UniProtKB-KW"/>
</dbReference>
<dbReference type="Pfam" id="PF01694">
    <property type="entry name" value="Rhomboid"/>
    <property type="match status" value="1"/>
</dbReference>
<evidence type="ECO:0000256" key="4">
    <source>
        <dbReference type="ARBA" id="ARBA00022692"/>
    </source>
</evidence>
<dbReference type="RefSeq" id="WP_101531802.1">
    <property type="nucleotide sequence ID" value="NZ_JBFHIU010000011.1"/>
</dbReference>
<dbReference type="InterPro" id="IPR035952">
    <property type="entry name" value="Rhomboid-like_sf"/>
</dbReference>
<dbReference type="PANTHER" id="PTHR43066">
    <property type="entry name" value="RHOMBOID-RELATED PROTEIN"/>
    <property type="match status" value="1"/>
</dbReference>
<dbReference type="InterPro" id="IPR022764">
    <property type="entry name" value="Peptidase_S54_rhomboid_dom"/>
</dbReference>
<accession>A0A2N5XW77</accession>
<feature type="transmembrane region" description="Helical" evidence="8">
    <location>
        <begin position="197"/>
        <end position="213"/>
    </location>
</feature>
<dbReference type="PANTHER" id="PTHR43066:SF26">
    <property type="entry name" value="RHOMBOID PROTEASE GLPG"/>
    <property type="match status" value="1"/>
</dbReference>
<dbReference type="Proteomes" id="UP000234881">
    <property type="component" value="Unassembled WGS sequence"/>
</dbReference>
<dbReference type="OrthoDB" id="9797190at2"/>
<feature type="transmembrane region" description="Helical" evidence="8">
    <location>
        <begin position="95"/>
        <end position="114"/>
    </location>
</feature>
<sequence length="267" mass="29086">MALKPRGSWQMPSGMPPPREPAFNLPTPIMVLGGIMIALQFLQEFVLSAAQKQELLLTFSFLPIRYGTAAQGFDFPGGLLGDVWTFVTYAFLHGSWMHVILNLVWMAIFATVILRRIGTKNFAIFFVVTAAAGAGVHLLLHFDSPTPLVGVSAVLSGAMAATARFAFSGGLGGFSALQSSHYGRCLTLVELRYNQQAMIFLGIWLVLNLVFGLTGGGTIAWEAHLGGFVAGLLVFPYLDPLTKPPRRPKPPKKEPPKKKPEHLRVIK</sequence>
<feature type="transmembrane region" description="Helical" evidence="8">
    <location>
        <begin position="121"/>
        <end position="142"/>
    </location>
</feature>
<evidence type="ECO:0000259" key="9">
    <source>
        <dbReference type="Pfam" id="PF01694"/>
    </source>
</evidence>
<dbReference type="Gene3D" id="1.20.1540.10">
    <property type="entry name" value="Rhomboid-like"/>
    <property type="match status" value="1"/>
</dbReference>
<evidence type="ECO:0000256" key="8">
    <source>
        <dbReference type="SAM" id="Phobius"/>
    </source>
</evidence>
<evidence type="ECO:0000256" key="1">
    <source>
        <dbReference type="ARBA" id="ARBA00004141"/>
    </source>
</evidence>
<evidence type="ECO:0000256" key="6">
    <source>
        <dbReference type="ARBA" id="ARBA00023136"/>
    </source>
</evidence>
<name>A0A2N5XW77_9HYPH</name>
<gene>
    <name evidence="10" type="ORF">C0081_00250</name>
</gene>
<evidence type="ECO:0000256" key="7">
    <source>
        <dbReference type="SAM" id="MobiDB-lite"/>
    </source>
</evidence>
<reference evidence="10 11" key="1">
    <citation type="submission" date="2018-01" db="EMBL/GenBank/DDBJ databases">
        <title>The draft genome sequence of Cohaesibacter sp. H1304.</title>
        <authorList>
            <person name="Wang N.-N."/>
            <person name="Du Z.-J."/>
        </authorList>
    </citation>
    <scope>NUCLEOTIDE SEQUENCE [LARGE SCALE GENOMIC DNA]</scope>
    <source>
        <strain evidence="10 11">H1304</strain>
    </source>
</reference>
<dbReference type="GO" id="GO:0016020">
    <property type="term" value="C:membrane"/>
    <property type="evidence" value="ECO:0007669"/>
    <property type="project" value="UniProtKB-SubCell"/>
</dbReference>
<dbReference type="AlphaFoldDB" id="A0A2N5XW77"/>
<dbReference type="GO" id="GO:0004252">
    <property type="term" value="F:serine-type endopeptidase activity"/>
    <property type="evidence" value="ECO:0007669"/>
    <property type="project" value="InterPro"/>
</dbReference>
<comment type="caution">
    <text evidence="10">The sequence shown here is derived from an EMBL/GenBank/DDBJ whole genome shotgun (WGS) entry which is preliminary data.</text>
</comment>
<proteinExistence type="predicted"/>
<dbReference type="SUPFAM" id="SSF144091">
    <property type="entry name" value="Rhomboid-like"/>
    <property type="match status" value="1"/>
</dbReference>
<evidence type="ECO:0000256" key="3">
    <source>
        <dbReference type="ARBA" id="ARBA00022519"/>
    </source>
</evidence>
<feature type="transmembrane region" description="Helical" evidence="8">
    <location>
        <begin position="21"/>
        <end position="42"/>
    </location>
</feature>
<keyword evidence="3" id="KW-0997">Cell inner membrane</keyword>
<evidence type="ECO:0000313" key="10">
    <source>
        <dbReference type="EMBL" id="PLW78717.1"/>
    </source>
</evidence>
<evidence type="ECO:0000256" key="2">
    <source>
        <dbReference type="ARBA" id="ARBA00022475"/>
    </source>
</evidence>
<evidence type="ECO:0000313" key="11">
    <source>
        <dbReference type="Proteomes" id="UP000234881"/>
    </source>
</evidence>
<keyword evidence="2" id="KW-1003">Cell membrane</keyword>
<keyword evidence="6 8" id="KW-0472">Membrane</keyword>
<organism evidence="10 11">
    <name type="scientific">Cohaesibacter celericrescens</name>
    <dbReference type="NCBI Taxonomy" id="2067669"/>
    <lineage>
        <taxon>Bacteria</taxon>
        <taxon>Pseudomonadati</taxon>
        <taxon>Pseudomonadota</taxon>
        <taxon>Alphaproteobacteria</taxon>
        <taxon>Hyphomicrobiales</taxon>
        <taxon>Cohaesibacteraceae</taxon>
    </lineage>
</organism>
<evidence type="ECO:0000256" key="5">
    <source>
        <dbReference type="ARBA" id="ARBA00022989"/>
    </source>
</evidence>
<protein>
    <submittedName>
        <fullName evidence="10">Rhomboid family intramembrane serine protease</fullName>
    </submittedName>
</protein>
<feature type="compositionally biased region" description="Basic and acidic residues" evidence="7">
    <location>
        <begin position="251"/>
        <end position="267"/>
    </location>
</feature>
<keyword evidence="11" id="KW-1185">Reference proteome</keyword>
<keyword evidence="10" id="KW-0645">Protease</keyword>
<keyword evidence="4 8" id="KW-0812">Transmembrane</keyword>
<feature type="transmembrane region" description="Helical" evidence="8">
    <location>
        <begin position="148"/>
        <end position="177"/>
    </location>
</feature>
<feature type="region of interest" description="Disordered" evidence="7">
    <location>
        <begin position="243"/>
        <end position="267"/>
    </location>
</feature>
<keyword evidence="10" id="KW-0378">Hydrolase</keyword>
<keyword evidence="5 8" id="KW-1133">Transmembrane helix</keyword>
<comment type="subcellular location">
    <subcellularLocation>
        <location evidence="1">Membrane</location>
        <topology evidence="1">Multi-pass membrane protein</topology>
    </subcellularLocation>
</comment>